<dbReference type="InterPro" id="IPR036188">
    <property type="entry name" value="FAD/NAD-bd_sf"/>
</dbReference>
<dbReference type="Proteomes" id="UP000224130">
    <property type="component" value="Unassembled WGS sequence"/>
</dbReference>
<comment type="caution">
    <text evidence="2">The sequence shown here is derived from an EMBL/GenBank/DDBJ whole genome shotgun (WGS) entry which is preliminary data.</text>
</comment>
<sequence length="398" mass="43429">MTARVLVLGGSFAGMTAALSTASRLGRDVDVTVVAASDRFVFNPSLIWLPFGRRGRTDISFPVEPTFARHGVTFVHGAATRVDPDAHRVETTAGTFDYDYLVIATGYRNDLDVVPGMRETPTITTLQGAEQTYDAWRRFLDDPGDVVIGATQRASCFGAAYEFLFNTSYQLRRAGLHGDVKLHYVTSEPYAGHFGIDGMPGARTLMKMFARKEGIDVETNQSMTRIRPDAVELADGREVPYKFAMIVPPFRGQDFLAETPGLVDAGNYVPVRPTYQSERWDDVYAVGIAAAVPVPWTTQVATGIPKTGFPSEQQAHIAAKNIVSQVRGEEPVEAKEFAKIPALCVMDAGNNGVAMVADHMLPPRKAAVMVPGPQNHAFKVGFEKYSLAKMKAGRVRLP</sequence>
<evidence type="ECO:0000259" key="1">
    <source>
        <dbReference type="Pfam" id="PF07992"/>
    </source>
</evidence>
<dbReference type="GO" id="GO:0016491">
    <property type="term" value="F:oxidoreductase activity"/>
    <property type="evidence" value="ECO:0007669"/>
    <property type="project" value="InterPro"/>
</dbReference>
<dbReference type="PANTHER" id="PTHR43755">
    <property type="match status" value="1"/>
</dbReference>
<dbReference type="Pfam" id="PF07992">
    <property type="entry name" value="Pyr_redox_2"/>
    <property type="match status" value="1"/>
</dbReference>
<accession>A0A2A9EYB3</accession>
<name>A0A2A9EYB3_9MICO</name>
<gene>
    <name evidence="2" type="ORF">ATJ88_2450</name>
</gene>
<dbReference type="InterPro" id="IPR052541">
    <property type="entry name" value="SQRD"/>
</dbReference>
<dbReference type="InterPro" id="IPR023753">
    <property type="entry name" value="FAD/NAD-binding_dom"/>
</dbReference>
<proteinExistence type="predicted"/>
<protein>
    <submittedName>
        <fullName evidence="2">Sulfide-quinone oxidoreductase</fullName>
    </submittedName>
</protein>
<dbReference type="Gene3D" id="3.50.50.100">
    <property type="match status" value="1"/>
</dbReference>
<feature type="domain" description="FAD/NAD(P)-binding" evidence="1">
    <location>
        <begin position="4"/>
        <end position="299"/>
    </location>
</feature>
<reference evidence="2 3" key="1">
    <citation type="submission" date="2017-10" db="EMBL/GenBank/DDBJ databases">
        <title>Sequencing the genomes of 1000 actinobacteria strains.</title>
        <authorList>
            <person name="Klenk H.-P."/>
        </authorList>
    </citation>
    <scope>NUCLEOTIDE SEQUENCE [LARGE SCALE GENOMIC DNA]</scope>
    <source>
        <strain evidence="2 3">DSM 21863</strain>
    </source>
</reference>
<keyword evidence="3" id="KW-1185">Reference proteome</keyword>
<dbReference type="EMBL" id="PDJJ01000001">
    <property type="protein sequence ID" value="PFG43743.1"/>
    <property type="molecule type" value="Genomic_DNA"/>
</dbReference>
<dbReference type="SUPFAM" id="SSF51905">
    <property type="entry name" value="FAD/NAD(P)-binding domain"/>
    <property type="match status" value="2"/>
</dbReference>
<organism evidence="2 3">
    <name type="scientific">Isoptericola jiangsuensis</name>
    <dbReference type="NCBI Taxonomy" id="548579"/>
    <lineage>
        <taxon>Bacteria</taxon>
        <taxon>Bacillati</taxon>
        <taxon>Actinomycetota</taxon>
        <taxon>Actinomycetes</taxon>
        <taxon>Micrococcales</taxon>
        <taxon>Promicromonosporaceae</taxon>
        <taxon>Isoptericola</taxon>
    </lineage>
</organism>
<evidence type="ECO:0000313" key="3">
    <source>
        <dbReference type="Proteomes" id="UP000224130"/>
    </source>
</evidence>
<dbReference type="AlphaFoldDB" id="A0A2A9EYB3"/>
<dbReference type="RefSeq" id="WP_098464051.1">
    <property type="nucleotide sequence ID" value="NZ_PDJJ01000001.1"/>
</dbReference>
<dbReference type="PANTHER" id="PTHR43755:SF1">
    <property type="entry name" value="FAD-DEPENDENT PYRIDINE NUCLEOTIDE-DISULPHIDE OXIDOREDUCTASE"/>
    <property type="match status" value="1"/>
</dbReference>
<evidence type="ECO:0000313" key="2">
    <source>
        <dbReference type="EMBL" id="PFG43743.1"/>
    </source>
</evidence>
<dbReference type="OrthoDB" id="9781621at2"/>